<accession>A0A4Y3QSA0</accession>
<feature type="region of interest" description="Disordered" evidence="1">
    <location>
        <begin position="14"/>
        <end position="55"/>
    </location>
</feature>
<keyword evidence="3" id="KW-1185">Reference proteome</keyword>
<evidence type="ECO:0000256" key="1">
    <source>
        <dbReference type="SAM" id="MobiDB-lite"/>
    </source>
</evidence>
<evidence type="ECO:0000313" key="2">
    <source>
        <dbReference type="EMBL" id="GEB48284.1"/>
    </source>
</evidence>
<comment type="caution">
    <text evidence="2">The sequence shown here is derived from an EMBL/GenBank/DDBJ whole genome shotgun (WGS) entry which is preliminary data.</text>
</comment>
<dbReference type="Proteomes" id="UP000319210">
    <property type="component" value="Unassembled WGS sequence"/>
</dbReference>
<proteinExistence type="predicted"/>
<feature type="region of interest" description="Disordered" evidence="1">
    <location>
        <begin position="130"/>
        <end position="181"/>
    </location>
</feature>
<dbReference type="AlphaFoldDB" id="A0A4Y3QSA0"/>
<organism evidence="2 3">
    <name type="scientific">Streptomyces cacaoi</name>
    <dbReference type="NCBI Taxonomy" id="1898"/>
    <lineage>
        <taxon>Bacteria</taxon>
        <taxon>Bacillati</taxon>
        <taxon>Actinomycetota</taxon>
        <taxon>Actinomycetes</taxon>
        <taxon>Kitasatosporales</taxon>
        <taxon>Streptomycetaceae</taxon>
        <taxon>Streptomyces</taxon>
    </lineage>
</organism>
<evidence type="ECO:0000313" key="3">
    <source>
        <dbReference type="Proteomes" id="UP000319210"/>
    </source>
</evidence>
<name>A0A4Y3QSA0_STRCI</name>
<dbReference type="EMBL" id="BJMM01000003">
    <property type="protein sequence ID" value="GEB48284.1"/>
    <property type="molecule type" value="Genomic_DNA"/>
</dbReference>
<reference evidence="2 3" key="1">
    <citation type="submission" date="2019-06" db="EMBL/GenBank/DDBJ databases">
        <title>Whole genome shotgun sequence of Streptomyces cacaoi subsp. cacaoi NBRC 12748.</title>
        <authorList>
            <person name="Hosoyama A."/>
            <person name="Uohara A."/>
            <person name="Ohji S."/>
            <person name="Ichikawa N."/>
        </authorList>
    </citation>
    <scope>NUCLEOTIDE SEQUENCE [LARGE SCALE GENOMIC DNA]</scope>
    <source>
        <strain evidence="2 3">NBRC 12748</strain>
    </source>
</reference>
<feature type="compositionally biased region" description="Polar residues" evidence="1">
    <location>
        <begin position="41"/>
        <end position="50"/>
    </location>
</feature>
<protein>
    <submittedName>
        <fullName evidence="2">Uncharacterized protein</fullName>
    </submittedName>
</protein>
<feature type="compositionally biased region" description="Basic and acidic residues" evidence="1">
    <location>
        <begin position="168"/>
        <end position="178"/>
    </location>
</feature>
<sequence>MSRVGGVFRTSLCSGCAPGRRPAAVRPDRPRPASPVGGSGPLNSRSSSAGSPVGRAAGGQRLQCGALAFALARARRCAASAALRRFAAAAFSWPACPCAARSASAAAGPAGRRACSRAAGRAGRSGLTEVVAGRAPSGTADAAGPRSGNASEPRRTKAGGSALPPRLEPGREFARAAGDEAGGAGEAAWRVLGAVQPAEE</sequence>
<gene>
    <name evidence="2" type="ORF">SCA03_08350</name>
</gene>